<dbReference type="EMBL" id="CP136864">
    <property type="protein sequence ID" value="WOJ92147.1"/>
    <property type="molecule type" value="Genomic_DNA"/>
</dbReference>
<evidence type="ECO:0000313" key="1">
    <source>
        <dbReference type="EMBL" id="WOJ92147.1"/>
    </source>
</evidence>
<dbReference type="Proteomes" id="UP001626537">
    <property type="component" value="Chromosome"/>
</dbReference>
<evidence type="ECO:0000313" key="2">
    <source>
        <dbReference type="Proteomes" id="UP001626537"/>
    </source>
</evidence>
<gene>
    <name evidence="1" type="ORF">R0135_10140</name>
</gene>
<accession>A0ABZ0HZC4</accession>
<organism evidence="1 2">
    <name type="scientific">Congregibacter variabilis</name>
    <dbReference type="NCBI Taxonomy" id="3081200"/>
    <lineage>
        <taxon>Bacteria</taxon>
        <taxon>Pseudomonadati</taxon>
        <taxon>Pseudomonadota</taxon>
        <taxon>Gammaproteobacteria</taxon>
        <taxon>Cellvibrionales</taxon>
        <taxon>Halieaceae</taxon>
        <taxon>Congregibacter</taxon>
    </lineage>
</organism>
<sequence>MDIQELLSKGTKGIAEQRLSEIIRRGVYSTNTYIPTISALRDLEASGNLALISDPTIRRELSQLSYQIDSVDRSFAEYLFFHQHDLDPFIARNLPIVTFLSSASGAPVLEKGEADWSSLDSDLARGLLAFKMSLTHNYTQSLEKLDLLFTNLIAQIETAIQPL</sequence>
<name>A0ABZ0HZC4_9GAMM</name>
<keyword evidence="2" id="KW-1185">Reference proteome</keyword>
<reference evidence="1 2" key="1">
    <citation type="submission" date="2023-10" db="EMBL/GenBank/DDBJ databases">
        <title>Two novel species belonging to the OM43/NOR5 clade.</title>
        <authorList>
            <person name="Park M."/>
        </authorList>
    </citation>
    <scope>NUCLEOTIDE SEQUENCE [LARGE SCALE GENOMIC DNA]</scope>
    <source>
        <strain evidence="1 2">IMCC43200</strain>
    </source>
</reference>
<dbReference type="RefSeq" id="WP_407346728.1">
    <property type="nucleotide sequence ID" value="NZ_CP136864.1"/>
</dbReference>
<proteinExistence type="predicted"/>
<protein>
    <submittedName>
        <fullName evidence="1">Uncharacterized protein</fullName>
    </submittedName>
</protein>